<dbReference type="Proteomes" id="UP000004508">
    <property type="component" value="Unassembled WGS sequence"/>
</dbReference>
<evidence type="ECO:0000313" key="2">
    <source>
        <dbReference type="Proteomes" id="UP000004508"/>
    </source>
</evidence>
<dbReference type="SUPFAM" id="SSF53474">
    <property type="entry name" value="alpha/beta-Hydrolases"/>
    <property type="match status" value="1"/>
</dbReference>
<protein>
    <submittedName>
        <fullName evidence="1">Hydrolase or acyltransferase (Alpha/beta hydrolase superfamily)</fullName>
    </submittedName>
</protein>
<proteinExistence type="predicted"/>
<name>D6TDV6_KTERA</name>
<reference evidence="1 2" key="1">
    <citation type="journal article" date="2011" name="Stand. Genomic Sci.">
        <title>Non-contiguous finished genome sequence and contextual data of the filamentous soil bacterium Ktedonobacter racemifer type strain (SOSP1-21).</title>
        <authorList>
            <person name="Chang Y.J."/>
            <person name="Land M."/>
            <person name="Hauser L."/>
            <person name="Chertkov O."/>
            <person name="Del Rio T.G."/>
            <person name="Nolan M."/>
            <person name="Copeland A."/>
            <person name="Tice H."/>
            <person name="Cheng J.F."/>
            <person name="Lucas S."/>
            <person name="Han C."/>
            <person name="Goodwin L."/>
            <person name="Pitluck S."/>
            <person name="Ivanova N."/>
            <person name="Ovchinikova G."/>
            <person name="Pati A."/>
            <person name="Chen A."/>
            <person name="Palaniappan K."/>
            <person name="Mavromatis K."/>
            <person name="Liolios K."/>
            <person name="Brettin T."/>
            <person name="Fiebig A."/>
            <person name="Rohde M."/>
            <person name="Abt B."/>
            <person name="Goker M."/>
            <person name="Detter J.C."/>
            <person name="Woyke T."/>
            <person name="Bristow J."/>
            <person name="Eisen J.A."/>
            <person name="Markowitz V."/>
            <person name="Hugenholtz P."/>
            <person name="Kyrpides N.C."/>
            <person name="Klenk H.P."/>
            <person name="Lapidus A."/>
        </authorList>
    </citation>
    <scope>NUCLEOTIDE SEQUENCE [LARGE SCALE GENOMIC DNA]</scope>
    <source>
        <strain evidence="2">DSM 44963</strain>
    </source>
</reference>
<keyword evidence="1" id="KW-0378">Hydrolase</keyword>
<keyword evidence="2" id="KW-1185">Reference proteome</keyword>
<dbReference type="eggNOG" id="COG1073">
    <property type="taxonomic scope" value="Bacteria"/>
</dbReference>
<dbReference type="Gene3D" id="3.40.50.1820">
    <property type="entry name" value="alpha/beta hydrolase"/>
    <property type="match status" value="1"/>
</dbReference>
<accession>D6TDV6</accession>
<dbReference type="STRING" id="485913.Krac_11851"/>
<dbReference type="InterPro" id="IPR050471">
    <property type="entry name" value="AB_hydrolase"/>
</dbReference>
<gene>
    <name evidence="1" type="ORF">Krac_11851</name>
</gene>
<dbReference type="GO" id="GO:0016746">
    <property type="term" value="F:acyltransferase activity"/>
    <property type="evidence" value="ECO:0007669"/>
    <property type="project" value="UniProtKB-KW"/>
</dbReference>
<sequence length="311" mass="35763">MSGRFCLSALTAAQIDDATFHEDVAYIESLWQRTSIGNLDVPLIDHGQGTPLVMVPILEHLEFVYARQVRALSQQRRVILYRRRETRTTQTISLAARVEELRGVLDGLHLDQVDLLAHGDAAMVLLEFAARYPQRCRSLTIIAQGADYQIAPHPFIWLLHELYVRTPVEYILPATFLRRTVINYIMAHAPGNTTRPALPRHLIEEQFQKIARWPFVYKYSVLPVIHYFEMRQRISALTMPVFLINRADDALSPEYKTRWMAKQLPNCAAYHVVPGAERFFMYSQAEVVTPLIEAFLQGENPQRPLPQSQTL</sequence>
<dbReference type="AlphaFoldDB" id="D6TDV6"/>
<evidence type="ECO:0000313" key="1">
    <source>
        <dbReference type="EMBL" id="EFH90238.1"/>
    </source>
</evidence>
<keyword evidence="1" id="KW-0012">Acyltransferase</keyword>
<dbReference type="InterPro" id="IPR029058">
    <property type="entry name" value="AB_hydrolase_fold"/>
</dbReference>
<organism evidence="1 2">
    <name type="scientific">Ktedonobacter racemifer DSM 44963</name>
    <dbReference type="NCBI Taxonomy" id="485913"/>
    <lineage>
        <taxon>Bacteria</taxon>
        <taxon>Bacillati</taxon>
        <taxon>Chloroflexota</taxon>
        <taxon>Ktedonobacteria</taxon>
        <taxon>Ktedonobacterales</taxon>
        <taxon>Ktedonobacteraceae</taxon>
        <taxon>Ktedonobacter</taxon>
    </lineage>
</organism>
<keyword evidence="1" id="KW-0808">Transferase</keyword>
<dbReference type="PANTHER" id="PTHR43433">
    <property type="entry name" value="HYDROLASE, ALPHA/BETA FOLD FAMILY PROTEIN"/>
    <property type="match status" value="1"/>
</dbReference>
<dbReference type="EMBL" id="ADVG01000001">
    <property type="protein sequence ID" value="EFH90238.1"/>
    <property type="molecule type" value="Genomic_DNA"/>
</dbReference>
<dbReference type="InParanoid" id="D6TDV6"/>
<dbReference type="PANTHER" id="PTHR43433:SF5">
    <property type="entry name" value="AB HYDROLASE-1 DOMAIN-CONTAINING PROTEIN"/>
    <property type="match status" value="1"/>
</dbReference>
<comment type="caution">
    <text evidence="1">The sequence shown here is derived from an EMBL/GenBank/DDBJ whole genome shotgun (WGS) entry which is preliminary data.</text>
</comment>
<dbReference type="GO" id="GO:0016787">
    <property type="term" value="F:hydrolase activity"/>
    <property type="evidence" value="ECO:0007669"/>
    <property type="project" value="UniProtKB-KW"/>
</dbReference>